<feature type="transmembrane region" description="Helical" evidence="1">
    <location>
        <begin position="6"/>
        <end position="25"/>
    </location>
</feature>
<organism evidence="2 3">
    <name type="scientific">Paenimyroides tangerinum</name>
    <dbReference type="NCBI Taxonomy" id="2488728"/>
    <lineage>
        <taxon>Bacteria</taxon>
        <taxon>Pseudomonadati</taxon>
        <taxon>Bacteroidota</taxon>
        <taxon>Flavobacteriia</taxon>
        <taxon>Flavobacteriales</taxon>
        <taxon>Flavobacteriaceae</taxon>
        <taxon>Paenimyroides</taxon>
    </lineage>
</organism>
<gene>
    <name evidence="2" type="ORF">EG240_14180</name>
</gene>
<keyword evidence="1" id="KW-1133">Transmembrane helix</keyword>
<evidence type="ECO:0000256" key="1">
    <source>
        <dbReference type="SAM" id="Phobius"/>
    </source>
</evidence>
<sequence length="195" mass="22874">MDDILSKVLVGAIGAMLALFFKHIYDKSKENEKSILLAEAMKDVLKNVFILNLKEIQKDYQAIYKHSIENEQLYNGQSISNLPKISKFSLHSLNYIDIPFLEYFDKLECMKIIKSSLKVNYSTLVKVQMELELVKEFSPSEFIKIYNNIQSNSQIEYFARMINSRPKELSNAILVYEILLEEIEQYIEKMNNDMY</sequence>
<reference evidence="2 3" key="1">
    <citation type="submission" date="2018-11" db="EMBL/GenBank/DDBJ databases">
        <title>Flavobacterium sp. nov., YIM 102701-2 draft genome.</title>
        <authorList>
            <person name="Li G."/>
            <person name="Jiang Y."/>
        </authorList>
    </citation>
    <scope>NUCLEOTIDE SEQUENCE [LARGE SCALE GENOMIC DNA]</scope>
    <source>
        <strain evidence="2 3">YIM 102701-2</strain>
    </source>
</reference>
<evidence type="ECO:0000313" key="3">
    <source>
        <dbReference type="Proteomes" id="UP000275719"/>
    </source>
</evidence>
<dbReference type="EMBL" id="RQVQ01000044">
    <property type="protein sequence ID" value="RRJ88081.1"/>
    <property type="molecule type" value="Genomic_DNA"/>
</dbReference>
<evidence type="ECO:0000313" key="2">
    <source>
        <dbReference type="EMBL" id="RRJ88081.1"/>
    </source>
</evidence>
<name>A0A3P3VZ38_9FLAO</name>
<keyword evidence="1" id="KW-0812">Transmembrane</keyword>
<protein>
    <submittedName>
        <fullName evidence="2">Uncharacterized protein</fullName>
    </submittedName>
</protein>
<accession>A0A3P3VZ38</accession>
<dbReference type="InterPro" id="IPR024469">
    <property type="entry name" value="DUF2538"/>
</dbReference>
<keyword evidence="1" id="KW-0472">Membrane</keyword>
<keyword evidence="3" id="KW-1185">Reference proteome</keyword>
<dbReference type="Pfam" id="PF10804">
    <property type="entry name" value="DUF2538"/>
    <property type="match status" value="1"/>
</dbReference>
<dbReference type="AlphaFoldDB" id="A0A3P3VZ38"/>
<dbReference type="Proteomes" id="UP000275719">
    <property type="component" value="Unassembled WGS sequence"/>
</dbReference>
<proteinExistence type="predicted"/>
<dbReference type="RefSeq" id="WP_125020013.1">
    <property type="nucleotide sequence ID" value="NZ_RQVQ01000044.1"/>
</dbReference>
<comment type="caution">
    <text evidence="2">The sequence shown here is derived from an EMBL/GenBank/DDBJ whole genome shotgun (WGS) entry which is preliminary data.</text>
</comment>